<evidence type="ECO:0000313" key="3">
    <source>
        <dbReference type="EMBL" id="KAG5484007.1"/>
    </source>
</evidence>
<dbReference type="GeneID" id="92515808"/>
<reference evidence="3 4" key="1">
    <citation type="submission" date="2021-03" db="EMBL/GenBank/DDBJ databases">
        <title>Leishmania (Mundinia) martiniquensis Genome sequencing and assembly.</title>
        <authorList>
            <person name="Almutairi H."/>
            <person name="Gatherer D."/>
        </authorList>
    </citation>
    <scope>NUCLEOTIDE SEQUENCE [LARGE SCALE GENOMIC DNA]</scope>
    <source>
        <strain evidence="3">LSCM1</strain>
    </source>
</reference>
<name>A0A836HD94_9TRYP</name>
<dbReference type="KEGG" id="lmat:92515808"/>
<sequence>MGRGVAGGPRGPHTLAARTAVDAERPAGLRPGKGGHPPDRASGSGAELAVVYHLQGPGVRQGRAAEPPPVHKPGGRIRFIDLTGVPGGGHRGEALREGVGDAPTRPAAGGGDAAGLQGALPHPPARRALPEAGVALRRTSGRPGDTPDKGRAHLRTLGELADGLSEYHDPLWKGCEVPRALCDRDAIAARGRGPAAEAGGEPRPNAAPVCGRDEPPRSGASSAAPREPCGGPPIHPEGRRPLPGSKRRIRGGPHADHRPHASGHAQAVPGLWPPANEGGRCRAGKRRASPPRIDQLGWEAPTAKSLGVSDAELYAETRRMQGLPPVATLPDARQWPLHLKHTTPLDLAAVREMPTAHSRTKRFLEQAIQYMNPRRFVGLRTSRTVKTASLPLADVLRAVEMGKFERCDWQPRHPASRRPLPEGVRGVNTFSVPEMKGRRRLITEPHLNALVSKRELPKVEHPTRQSRRQELRYAWYMFQLDFVAFYDAIPLPEEMRNTFVFRARDHVLYRCCTLPTGARWSVAVGQAVTWTIVDIDTPVTIFTMMDNMLIAAREGQERAFLSAVRRILARIRTANLLTSPDRETVASMSDEELLSLARADNTFLGEDFHWNGSERVVRNALKTVAKLKLALRATRFSCRSFASLASLVMYAMRTTRLNPAEAFPLQQAYRAMFRLVDRGRDWDDEVPYVGSNVLACLRSVGGRLVENEWWTIADRTAARTAATYEDGTYDAICFTDASADGWGAVVRYANGTTDALQQRWATDLHPKGRVGEGPPRTRVPDPLLNDEYFTAKHSAHAEPRAAMLCLQYLMAHGLVARRGPIMRMAVVTDHFAIVRAQRKHNGFGGIGRGYCLNRLYAYTTALYFTERVQVVFFYIAGQVNPADELSRNFADDGGTTGVTRRAADDLAVPFLQSTYSPLCEQARGSPPTILATGRVDGGDMALPHVRPQRGPSTPDGEFFPRPAFPYHGKDSGYRRVHQEGATAGVVTDSCDGAVLFRRAHAALSGENAEQSTLHTMGKHDYGGRGLVLARSLLTGEMRPASAAKPRRDLLPKCGGRLFKRMRLAGASATYITFFSSPHAFSSHTHRSRPTMFCRRPNGLE</sequence>
<feature type="compositionally biased region" description="Gly residues" evidence="1">
    <location>
        <begin position="1"/>
        <end position="10"/>
    </location>
</feature>
<dbReference type="EMBL" id="JAFEUZ010000013">
    <property type="protein sequence ID" value="KAG5484007.1"/>
    <property type="molecule type" value="Genomic_DNA"/>
</dbReference>
<feature type="region of interest" description="Disordered" evidence="1">
    <location>
        <begin position="102"/>
        <end position="126"/>
    </location>
</feature>
<dbReference type="Proteomes" id="UP000673552">
    <property type="component" value="Chromosome 13"/>
</dbReference>
<feature type="compositionally biased region" description="Low complexity" evidence="1">
    <location>
        <begin position="114"/>
        <end position="126"/>
    </location>
</feature>
<proteinExistence type="predicted"/>
<comment type="caution">
    <text evidence="3">The sequence shown here is derived from an EMBL/GenBank/DDBJ whole genome shotgun (WGS) entry which is preliminary data.</text>
</comment>
<feature type="region of interest" description="Disordered" evidence="1">
    <location>
        <begin position="58"/>
        <end position="77"/>
    </location>
</feature>
<dbReference type="InterPro" id="IPR000477">
    <property type="entry name" value="RT_dom"/>
</dbReference>
<dbReference type="AlphaFoldDB" id="A0A836HD94"/>
<gene>
    <name evidence="3" type="ORF">LSCM1_05859</name>
</gene>
<evidence type="ECO:0000259" key="2">
    <source>
        <dbReference type="PROSITE" id="PS50878"/>
    </source>
</evidence>
<evidence type="ECO:0000256" key="1">
    <source>
        <dbReference type="SAM" id="MobiDB-lite"/>
    </source>
</evidence>
<keyword evidence="4" id="KW-1185">Reference proteome</keyword>
<dbReference type="OrthoDB" id="276769at2759"/>
<feature type="region of interest" description="Disordered" evidence="1">
    <location>
        <begin position="1"/>
        <end position="44"/>
    </location>
</feature>
<protein>
    <recommendedName>
        <fullName evidence="2">Reverse transcriptase domain-containing protein</fullName>
    </recommendedName>
</protein>
<organism evidence="3 4">
    <name type="scientific">Leishmania martiniquensis</name>
    <dbReference type="NCBI Taxonomy" id="1580590"/>
    <lineage>
        <taxon>Eukaryota</taxon>
        <taxon>Discoba</taxon>
        <taxon>Euglenozoa</taxon>
        <taxon>Kinetoplastea</taxon>
        <taxon>Metakinetoplastina</taxon>
        <taxon>Trypanosomatida</taxon>
        <taxon>Trypanosomatidae</taxon>
        <taxon>Leishmaniinae</taxon>
        <taxon>Leishmania</taxon>
    </lineage>
</organism>
<evidence type="ECO:0000313" key="4">
    <source>
        <dbReference type="Proteomes" id="UP000673552"/>
    </source>
</evidence>
<feature type="region of interest" description="Disordered" evidence="1">
    <location>
        <begin position="1081"/>
        <end position="1100"/>
    </location>
</feature>
<feature type="region of interest" description="Disordered" evidence="1">
    <location>
        <begin position="191"/>
        <end position="293"/>
    </location>
</feature>
<accession>A0A836HD94</accession>
<dbReference type="SUPFAM" id="SSF56672">
    <property type="entry name" value="DNA/RNA polymerases"/>
    <property type="match status" value="1"/>
</dbReference>
<feature type="compositionally biased region" description="Low complexity" evidence="1">
    <location>
        <begin position="191"/>
        <end position="208"/>
    </location>
</feature>
<dbReference type="RefSeq" id="XP_067180247.1">
    <property type="nucleotide sequence ID" value="XM_067323296.1"/>
</dbReference>
<dbReference type="InterPro" id="IPR043502">
    <property type="entry name" value="DNA/RNA_pol_sf"/>
</dbReference>
<feature type="domain" description="Reverse transcriptase" evidence="2">
    <location>
        <begin position="413"/>
        <end position="608"/>
    </location>
</feature>
<dbReference type="PROSITE" id="PS50878">
    <property type="entry name" value="RT_POL"/>
    <property type="match status" value="1"/>
</dbReference>